<evidence type="ECO:0000256" key="6">
    <source>
        <dbReference type="SAM" id="SignalP"/>
    </source>
</evidence>
<keyword evidence="10" id="KW-1185">Reference proteome</keyword>
<evidence type="ECO:0000313" key="9">
    <source>
        <dbReference type="EMBL" id="MFC3975124.1"/>
    </source>
</evidence>
<evidence type="ECO:0000259" key="8">
    <source>
        <dbReference type="Pfam" id="PF14322"/>
    </source>
</evidence>
<dbReference type="RefSeq" id="WP_241292384.1">
    <property type="nucleotide sequence ID" value="NZ_JAKZGR010000003.1"/>
</dbReference>
<keyword evidence="3 6" id="KW-0732">Signal</keyword>
<dbReference type="SUPFAM" id="SSF48452">
    <property type="entry name" value="TPR-like"/>
    <property type="match status" value="1"/>
</dbReference>
<reference evidence="10" key="1">
    <citation type="journal article" date="2019" name="Int. J. Syst. Evol. Microbiol.">
        <title>The Global Catalogue of Microorganisms (GCM) 10K type strain sequencing project: providing services to taxonomists for standard genome sequencing and annotation.</title>
        <authorList>
            <consortium name="The Broad Institute Genomics Platform"/>
            <consortium name="The Broad Institute Genome Sequencing Center for Infectious Disease"/>
            <person name="Wu L."/>
            <person name="Ma J."/>
        </authorList>
    </citation>
    <scope>NUCLEOTIDE SEQUENCE [LARGE SCALE GENOMIC DNA]</scope>
    <source>
        <strain evidence="10">CECT 8551</strain>
    </source>
</reference>
<accession>A0ABV8EHQ3</accession>
<feature type="signal peptide" evidence="6">
    <location>
        <begin position="1"/>
        <end position="19"/>
    </location>
</feature>
<evidence type="ECO:0000256" key="2">
    <source>
        <dbReference type="ARBA" id="ARBA00006275"/>
    </source>
</evidence>
<evidence type="ECO:0000259" key="7">
    <source>
        <dbReference type="Pfam" id="PF07980"/>
    </source>
</evidence>
<feature type="domain" description="RagB/SusD" evidence="7">
    <location>
        <begin position="324"/>
        <end position="450"/>
    </location>
</feature>
<gene>
    <name evidence="9" type="ORF">ACFOUP_01925</name>
</gene>
<evidence type="ECO:0000256" key="1">
    <source>
        <dbReference type="ARBA" id="ARBA00004442"/>
    </source>
</evidence>
<comment type="similarity">
    <text evidence="2">Belongs to the SusD family.</text>
</comment>
<evidence type="ECO:0000313" key="10">
    <source>
        <dbReference type="Proteomes" id="UP001595766"/>
    </source>
</evidence>
<evidence type="ECO:0000256" key="3">
    <source>
        <dbReference type="ARBA" id="ARBA00022729"/>
    </source>
</evidence>
<evidence type="ECO:0000256" key="5">
    <source>
        <dbReference type="ARBA" id="ARBA00023237"/>
    </source>
</evidence>
<dbReference type="InterPro" id="IPR033985">
    <property type="entry name" value="SusD-like_N"/>
</dbReference>
<dbReference type="PROSITE" id="PS51257">
    <property type="entry name" value="PROKAR_LIPOPROTEIN"/>
    <property type="match status" value="1"/>
</dbReference>
<keyword evidence="5" id="KW-0998">Cell outer membrane</keyword>
<dbReference type="Pfam" id="PF07980">
    <property type="entry name" value="SusD_RagB"/>
    <property type="match status" value="1"/>
</dbReference>
<dbReference type="Proteomes" id="UP001595766">
    <property type="component" value="Unassembled WGS sequence"/>
</dbReference>
<evidence type="ECO:0000256" key="4">
    <source>
        <dbReference type="ARBA" id="ARBA00023136"/>
    </source>
</evidence>
<organism evidence="9 10">
    <name type="scientific">Belliella kenyensis</name>
    <dbReference type="NCBI Taxonomy" id="1472724"/>
    <lineage>
        <taxon>Bacteria</taxon>
        <taxon>Pseudomonadati</taxon>
        <taxon>Bacteroidota</taxon>
        <taxon>Cytophagia</taxon>
        <taxon>Cytophagales</taxon>
        <taxon>Cyclobacteriaceae</taxon>
        <taxon>Belliella</taxon>
    </lineage>
</organism>
<feature type="domain" description="SusD-like N-terminal" evidence="8">
    <location>
        <begin position="24"/>
        <end position="225"/>
    </location>
</feature>
<dbReference type="EMBL" id="JBHSAV010000003">
    <property type="protein sequence ID" value="MFC3975124.1"/>
    <property type="molecule type" value="Genomic_DNA"/>
</dbReference>
<dbReference type="InterPro" id="IPR012944">
    <property type="entry name" value="SusD_RagB_dom"/>
</dbReference>
<dbReference type="InterPro" id="IPR011990">
    <property type="entry name" value="TPR-like_helical_dom_sf"/>
</dbReference>
<protein>
    <submittedName>
        <fullName evidence="9">RagB/SusD family nutrient uptake outer membrane protein</fullName>
    </submittedName>
</protein>
<comment type="caution">
    <text evidence="9">The sequence shown here is derived from an EMBL/GenBank/DDBJ whole genome shotgun (WGS) entry which is preliminary data.</text>
</comment>
<sequence length="488" mass="56191">MKKIKYTYMILTITIMTMAGCNSFLDQLPDQRTELNTPSKISELLVTAYPGANYITFTEAMSDNVTDNFGMGNVENINTDPYFWRDVQGINQDSPTFYWNNCYAAIAASNQALEAIQTLGDGPELRSQKGEALVTRAYSHFMLVNLFSKTYDPATASTDLGIPYVLEPEKVVWKNYERRTVAYVYEQIEKDLVEGLPLINDNNYEVQSYHFTRRAAHAFAVRFYLFKRDYQKVINHAEIAFPSNNFLNSMRPWTSTYKEWTAEALSLNYTKATESSNLLLAQTTSWWARRYRGYRYSTSNDIIYSVFGGAGRVNVIGAQMAYNVWSQGNLSFYVRKFTEHFVRTSINATTGRGYVMIPLFTTEEVLLSRAEAHVMLGNMDQAFQDLNTFVGQRVMNYNPNTHNLTEQKVMNYYDVTDPQEGALKAVLDMRRAEFMHEGLRWFDILRHKIPVTHRTHTGEVYTLEPNDLRRVLQIPEDALQAGLELNPR</sequence>
<name>A0ABV8EHQ3_9BACT</name>
<keyword evidence="4" id="KW-0472">Membrane</keyword>
<comment type="subcellular location">
    <subcellularLocation>
        <location evidence="1">Cell outer membrane</location>
    </subcellularLocation>
</comment>
<feature type="chain" id="PRO_5046045206" evidence="6">
    <location>
        <begin position="20"/>
        <end position="488"/>
    </location>
</feature>
<dbReference type="Pfam" id="PF14322">
    <property type="entry name" value="SusD-like_3"/>
    <property type="match status" value="1"/>
</dbReference>
<dbReference type="Gene3D" id="1.25.40.390">
    <property type="match status" value="1"/>
</dbReference>
<proteinExistence type="inferred from homology"/>